<sequence>VLIAYFVSQGNNRHPVYRKPKSNKKLDIEIISAIYRIAGNPKKQMDVSKTKTIAENGLVSFYE</sequence>
<reference evidence="1" key="1">
    <citation type="submission" date="2018-05" db="EMBL/GenBank/DDBJ databases">
        <authorList>
            <person name="Lanie J.A."/>
            <person name="Ng W.-L."/>
            <person name="Kazmierczak K.M."/>
            <person name="Andrzejewski T.M."/>
            <person name="Davidsen T.M."/>
            <person name="Wayne K.J."/>
            <person name="Tettelin H."/>
            <person name="Glass J.I."/>
            <person name="Rusch D."/>
            <person name="Podicherti R."/>
            <person name="Tsui H.-C.T."/>
            <person name="Winkler M.E."/>
        </authorList>
    </citation>
    <scope>NUCLEOTIDE SEQUENCE</scope>
</reference>
<protein>
    <submittedName>
        <fullName evidence="1">Uncharacterized protein</fullName>
    </submittedName>
</protein>
<evidence type="ECO:0000313" key="1">
    <source>
        <dbReference type="EMBL" id="SVA62070.1"/>
    </source>
</evidence>
<feature type="non-terminal residue" evidence="1">
    <location>
        <position position="1"/>
    </location>
</feature>
<dbReference type="EMBL" id="UINC01014574">
    <property type="protein sequence ID" value="SVA62070.1"/>
    <property type="molecule type" value="Genomic_DNA"/>
</dbReference>
<gene>
    <name evidence="1" type="ORF">METZ01_LOCUS114924</name>
</gene>
<organism evidence="1">
    <name type="scientific">marine metagenome</name>
    <dbReference type="NCBI Taxonomy" id="408172"/>
    <lineage>
        <taxon>unclassified sequences</taxon>
        <taxon>metagenomes</taxon>
        <taxon>ecological metagenomes</taxon>
    </lineage>
</organism>
<dbReference type="AlphaFoldDB" id="A0A381XBU4"/>
<name>A0A381XBU4_9ZZZZ</name>
<proteinExistence type="predicted"/>
<accession>A0A381XBU4</accession>